<dbReference type="GO" id="GO:0009969">
    <property type="term" value="P:xyloglucan biosynthetic process"/>
    <property type="evidence" value="ECO:0007669"/>
    <property type="project" value="TreeGrafter"/>
</dbReference>
<keyword evidence="4" id="KW-0325">Glycoprotein</keyword>
<keyword evidence="5 6" id="KW-0961">Cell wall biogenesis/degradation</keyword>
<dbReference type="EMBL" id="SWLB01000028">
    <property type="protein sequence ID" value="KAF3320674.1"/>
    <property type="molecule type" value="Genomic_DNA"/>
</dbReference>
<accession>A0A833QKM5</accession>
<keyword evidence="8" id="KW-1185">Reference proteome</keyword>
<dbReference type="EC" id="2.4.1.-" evidence="6"/>
<dbReference type="PANTHER" id="PTHR31889:SF2">
    <property type="entry name" value="FUCOSYLTRANSFERASE 3"/>
    <property type="match status" value="1"/>
</dbReference>
<dbReference type="GO" id="GO:0071555">
    <property type="term" value="P:cell wall organization"/>
    <property type="evidence" value="ECO:0007669"/>
    <property type="project" value="UniProtKB-UniRule"/>
</dbReference>
<evidence type="ECO:0000256" key="5">
    <source>
        <dbReference type="ARBA" id="ARBA00023316"/>
    </source>
</evidence>
<keyword evidence="2 6" id="KW-0328">Glycosyltransferase</keyword>
<keyword evidence="6" id="KW-0333">Golgi apparatus</keyword>
<evidence type="ECO:0000313" key="7">
    <source>
        <dbReference type="EMBL" id="KAF3320674.1"/>
    </source>
</evidence>
<comment type="subcellular location">
    <subcellularLocation>
        <location evidence="6">Golgi apparatus</location>
        <location evidence="6">Golgi stack membrane</location>
        <topology evidence="6">Single-pass type II membrane protein</topology>
    </subcellularLocation>
</comment>
<sequence>MDDEAVAEKSKAWWHVSVKLEKFIFAVIIVSSLFLVFLFGSKSGSSLFLFQATDKWIGGQDKLLGGLLSPDFDERSCIARYKSSFYRKPSLFEVSPYLVQRLREYEKYHKKCGPNSEFYKIAIEQLKSGRNVENTECKYAVFAQGNGLGNRMLAIVSTFLYSILTNRILIVEMKEETKNIFCEPFPESSWELPSDFPIKDLEWKFQRESPESFINLLENRSISLDANVSAESFPPFVFFDAWSNAWHVHGRIFCEDHQKIVQKFTWMITKSDCYYAPALFLYPEFENELRLMFPVKEAMFHHLGRYLFQPTNPVWEMIERFHQTYLTNTDEKIGLQIRIVSYDAPPFEKVYERIIECSEKEKLLPEIGISNLTNSVSNPTKRTSVLVISLFSEYYEKIKSTYYENSTVTGELVSVFQPTHELAQNTFAQFHNQKALAEMYLLSYCDKIATTAMSTFGYIAHGLAGLKPYILMTLNWQIAKPGPVCVQSKSVEPCLHSPPFPMCKPNTRVDPAEAVPYLRTCEDFDNGVKLFDEVSN</sequence>
<dbReference type="OrthoDB" id="428346at2759"/>
<evidence type="ECO:0000256" key="1">
    <source>
        <dbReference type="ARBA" id="ARBA00010481"/>
    </source>
</evidence>
<organism evidence="7 8">
    <name type="scientific">Carex littledalei</name>
    <dbReference type="NCBI Taxonomy" id="544730"/>
    <lineage>
        <taxon>Eukaryota</taxon>
        <taxon>Viridiplantae</taxon>
        <taxon>Streptophyta</taxon>
        <taxon>Embryophyta</taxon>
        <taxon>Tracheophyta</taxon>
        <taxon>Spermatophyta</taxon>
        <taxon>Magnoliopsida</taxon>
        <taxon>Liliopsida</taxon>
        <taxon>Poales</taxon>
        <taxon>Cyperaceae</taxon>
        <taxon>Cyperoideae</taxon>
        <taxon>Cariceae</taxon>
        <taxon>Carex</taxon>
        <taxon>Carex subgen. Euthyceras</taxon>
    </lineage>
</organism>
<comment type="caution">
    <text evidence="7">The sequence shown here is derived from an EMBL/GenBank/DDBJ whole genome shotgun (WGS) entry which is preliminary data.</text>
</comment>
<dbReference type="Gene3D" id="3.40.50.11340">
    <property type="match status" value="1"/>
</dbReference>
<dbReference type="AlphaFoldDB" id="A0A833QKM5"/>
<dbReference type="GO" id="GO:0042546">
    <property type="term" value="P:cell wall biogenesis"/>
    <property type="evidence" value="ECO:0007669"/>
    <property type="project" value="InterPro"/>
</dbReference>
<evidence type="ECO:0000313" key="8">
    <source>
        <dbReference type="Proteomes" id="UP000623129"/>
    </source>
</evidence>
<keyword evidence="6" id="KW-0472">Membrane</keyword>
<dbReference type="PANTHER" id="PTHR31889">
    <property type="entry name" value="FUCOSYLTRANSFERASE 2-RELATED"/>
    <property type="match status" value="1"/>
</dbReference>
<evidence type="ECO:0000256" key="6">
    <source>
        <dbReference type="RuleBase" id="RU367004"/>
    </source>
</evidence>
<evidence type="ECO:0000256" key="2">
    <source>
        <dbReference type="ARBA" id="ARBA00022676"/>
    </source>
</evidence>
<keyword evidence="6" id="KW-1133">Transmembrane helix</keyword>
<keyword evidence="6" id="KW-0812">Transmembrane</keyword>
<evidence type="ECO:0000256" key="3">
    <source>
        <dbReference type="ARBA" id="ARBA00022679"/>
    </source>
</evidence>
<dbReference type="Pfam" id="PF03254">
    <property type="entry name" value="XG_FTase"/>
    <property type="match status" value="1"/>
</dbReference>
<dbReference type="GO" id="GO:0008107">
    <property type="term" value="F:galactoside 2-alpha-L-fucosyltransferase activity"/>
    <property type="evidence" value="ECO:0007669"/>
    <property type="project" value="InterPro"/>
</dbReference>
<feature type="transmembrane region" description="Helical" evidence="6">
    <location>
        <begin position="23"/>
        <end position="40"/>
    </location>
</feature>
<proteinExistence type="inferred from homology"/>
<reference evidence="7" key="1">
    <citation type="submission" date="2020-01" db="EMBL/GenBank/DDBJ databases">
        <title>Genome sequence of Kobresia littledalei, the first chromosome-level genome in the family Cyperaceae.</title>
        <authorList>
            <person name="Qu G."/>
        </authorList>
    </citation>
    <scope>NUCLEOTIDE SEQUENCE</scope>
    <source>
        <strain evidence="7">C.B.Clarke</strain>
        <tissue evidence="7">Leaf</tissue>
    </source>
</reference>
<keyword evidence="3 6" id="KW-0808">Transferase</keyword>
<name>A0A833QKM5_9POAL</name>
<comment type="similarity">
    <text evidence="1 6">Belongs to the glycosyltransferase 37 family.</text>
</comment>
<evidence type="ECO:0000256" key="4">
    <source>
        <dbReference type="ARBA" id="ARBA00023180"/>
    </source>
</evidence>
<dbReference type="Proteomes" id="UP000623129">
    <property type="component" value="Unassembled WGS sequence"/>
</dbReference>
<comment type="function">
    <text evidence="6">May be involved in cell wall biosynthesis.</text>
</comment>
<dbReference type="InterPro" id="IPR004938">
    <property type="entry name" value="XG_FTase"/>
</dbReference>
<gene>
    <name evidence="7" type="ORF">FCM35_KLT14808</name>
</gene>
<protein>
    <recommendedName>
        <fullName evidence="6">Fucosyltransferase</fullName>
        <ecNumber evidence="6">2.4.1.-</ecNumber>
    </recommendedName>
</protein>
<dbReference type="GO" id="GO:0032580">
    <property type="term" value="C:Golgi cisterna membrane"/>
    <property type="evidence" value="ECO:0007669"/>
    <property type="project" value="UniProtKB-SubCell"/>
</dbReference>